<dbReference type="AlphaFoldDB" id="A0AAE1ANY3"/>
<accession>A0AAE1ANY3</accession>
<reference evidence="1" key="1">
    <citation type="journal article" date="2023" name="G3 (Bethesda)">
        <title>A reference genome for the long-term kleptoplast-retaining sea slug Elysia crispata morphotype clarki.</title>
        <authorList>
            <person name="Eastman K.E."/>
            <person name="Pendleton A.L."/>
            <person name="Shaikh M.A."/>
            <person name="Suttiyut T."/>
            <person name="Ogas R."/>
            <person name="Tomko P."/>
            <person name="Gavelis G."/>
            <person name="Widhalm J.R."/>
            <person name="Wisecaver J.H."/>
        </authorList>
    </citation>
    <scope>NUCLEOTIDE SEQUENCE</scope>
    <source>
        <strain evidence="1">ECLA1</strain>
    </source>
</reference>
<protein>
    <submittedName>
        <fullName evidence="1">Uncharacterized protein</fullName>
    </submittedName>
</protein>
<name>A0AAE1ANY3_9GAST</name>
<comment type="caution">
    <text evidence="1">The sequence shown here is derived from an EMBL/GenBank/DDBJ whole genome shotgun (WGS) entry which is preliminary data.</text>
</comment>
<gene>
    <name evidence="1" type="ORF">RRG08_012516</name>
</gene>
<evidence type="ECO:0000313" key="2">
    <source>
        <dbReference type="Proteomes" id="UP001283361"/>
    </source>
</evidence>
<dbReference type="EMBL" id="JAWDGP010001473">
    <property type="protein sequence ID" value="KAK3791332.1"/>
    <property type="molecule type" value="Genomic_DNA"/>
</dbReference>
<dbReference type="Proteomes" id="UP001283361">
    <property type="component" value="Unassembled WGS sequence"/>
</dbReference>
<organism evidence="1 2">
    <name type="scientific">Elysia crispata</name>
    <name type="common">lettuce slug</name>
    <dbReference type="NCBI Taxonomy" id="231223"/>
    <lineage>
        <taxon>Eukaryota</taxon>
        <taxon>Metazoa</taxon>
        <taxon>Spiralia</taxon>
        <taxon>Lophotrochozoa</taxon>
        <taxon>Mollusca</taxon>
        <taxon>Gastropoda</taxon>
        <taxon>Heterobranchia</taxon>
        <taxon>Euthyneura</taxon>
        <taxon>Panpulmonata</taxon>
        <taxon>Sacoglossa</taxon>
        <taxon>Placobranchoidea</taxon>
        <taxon>Plakobranchidae</taxon>
        <taxon>Elysia</taxon>
    </lineage>
</organism>
<evidence type="ECO:0000313" key="1">
    <source>
        <dbReference type="EMBL" id="KAK3791332.1"/>
    </source>
</evidence>
<keyword evidence="2" id="KW-1185">Reference proteome</keyword>
<proteinExistence type="predicted"/>
<sequence length="88" mass="10248">MIDVTCSRRFTIYHETHSTINAHKRPDLQPGLIICLLESSGIKKKIPGRIFRNHSLKRSEKISLHTFQARFSLFLETDHSTDPTPRYI</sequence>